<dbReference type="InterPro" id="IPR010982">
    <property type="entry name" value="Lambda_DNA-bd_dom_sf"/>
</dbReference>
<dbReference type="GO" id="GO:0004519">
    <property type="term" value="F:endonuclease activity"/>
    <property type="evidence" value="ECO:0007669"/>
    <property type="project" value="UniProtKB-KW"/>
</dbReference>
<protein>
    <submittedName>
        <fullName evidence="1">HNH endonuclease</fullName>
    </submittedName>
</protein>
<dbReference type="Proteomes" id="UP000011586">
    <property type="component" value="Unassembled WGS sequence"/>
</dbReference>
<dbReference type="InterPro" id="IPR001387">
    <property type="entry name" value="Cro/C1-type_HTH"/>
</dbReference>
<dbReference type="EMBL" id="AOJK01000031">
    <property type="protein sequence ID" value="ELZ45473.1"/>
    <property type="molecule type" value="Genomic_DNA"/>
</dbReference>
<accession>M0EEK2</accession>
<dbReference type="Gene3D" id="1.10.10.60">
    <property type="entry name" value="Homeodomain-like"/>
    <property type="match status" value="1"/>
</dbReference>
<dbReference type="AlphaFoldDB" id="M0EEK2"/>
<dbReference type="GO" id="GO:0003677">
    <property type="term" value="F:DNA binding"/>
    <property type="evidence" value="ECO:0007669"/>
    <property type="project" value="InterPro"/>
</dbReference>
<evidence type="ECO:0000313" key="1">
    <source>
        <dbReference type="EMBL" id="ELZ45473.1"/>
    </source>
</evidence>
<proteinExistence type="predicted"/>
<reference evidence="1 2" key="1">
    <citation type="journal article" date="2014" name="PLoS Genet.">
        <title>Phylogenetically driven sequencing of extremely halophilic archaea reveals strategies for static and dynamic osmo-response.</title>
        <authorList>
            <person name="Becker E.A."/>
            <person name="Seitzer P.M."/>
            <person name="Tritt A."/>
            <person name="Larsen D."/>
            <person name="Krusor M."/>
            <person name="Yao A.I."/>
            <person name="Wu D."/>
            <person name="Madern D."/>
            <person name="Eisen J.A."/>
            <person name="Darling A.E."/>
            <person name="Facciotti M.T."/>
        </authorList>
    </citation>
    <scope>NUCLEOTIDE SEQUENCE [LARGE SCALE GENOMIC DNA]</scope>
    <source>
        <strain evidence="1 2">DSM 19288</strain>
    </source>
</reference>
<dbReference type="Pfam" id="PF13384">
    <property type="entry name" value="HTH_23"/>
    <property type="match status" value="1"/>
</dbReference>
<dbReference type="PATRIC" id="fig|1227465.4.peg.1247"/>
<keyword evidence="2" id="KW-1185">Reference proteome</keyword>
<keyword evidence="1" id="KW-0255">Endonuclease</keyword>
<dbReference type="CDD" id="cd00093">
    <property type="entry name" value="HTH_XRE"/>
    <property type="match status" value="1"/>
</dbReference>
<keyword evidence="1" id="KW-0540">Nuclease</keyword>
<gene>
    <name evidence="1" type="ORF">C463_06357</name>
</gene>
<dbReference type="Pfam" id="PF18780">
    <property type="entry name" value="HNH_repeat"/>
    <property type="match status" value="1"/>
</dbReference>
<evidence type="ECO:0000313" key="2">
    <source>
        <dbReference type="Proteomes" id="UP000011586"/>
    </source>
</evidence>
<dbReference type="InterPro" id="IPR041025">
    <property type="entry name" value="HNH_repeat"/>
</dbReference>
<sequence length="98" mass="11386">MCISVYITSMTESPWREKERLRRLYVDEGLSMAEIGDRLGCTGTTISDWLNRYDIDARDPDPPTMEGEDHPRFVTREELIEDYQNLADELGKTPSQEE</sequence>
<comment type="caution">
    <text evidence="1">The sequence shown here is derived from an EMBL/GenBank/DDBJ whole genome shotgun (WGS) entry which is preliminary data.</text>
</comment>
<organism evidence="1 2">
    <name type="scientific">Halorubrum californiense DSM 19288</name>
    <dbReference type="NCBI Taxonomy" id="1227465"/>
    <lineage>
        <taxon>Archaea</taxon>
        <taxon>Methanobacteriati</taxon>
        <taxon>Methanobacteriota</taxon>
        <taxon>Stenosarchaea group</taxon>
        <taxon>Halobacteria</taxon>
        <taxon>Halobacteriales</taxon>
        <taxon>Haloferacaceae</taxon>
        <taxon>Halorubrum</taxon>
    </lineage>
</organism>
<keyword evidence="1" id="KW-0378">Hydrolase</keyword>
<name>M0EEK2_9EURY</name>
<dbReference type="SUPFAM" id="SSF47413">
    <property type="entry name" value="lambda repressor-like DNA-binding domains"/>
    <property type="match status" value="1"/>
</dbReference>